<dbReference type="PANTHER" id="PTHR11814">
    <property type="entry name" value="SULFATE TRANSPORTER"/>
    <property type="match status" value="1"/>
</dbReference>
<protein>
    <recommendedName>
        <fullName evidence="10">STAS domain-containing protein</fullName>
    </recommendedName>
</protein>
<keyword evidence="6 9" id="KW-0472">Membrane</keyword>
<dbReference type="InterPro" id="IPR011547">
    <property type="entry name" value="SLC26A/SulP_dom"/>
</dbReference>
<gene>
    <name evidence="11" type="ORF">POSPLADRAFT_1135195</name>
</gene>
<feature type="transmembrane region" description="Helical" evidence="9">
    <location>
        <begin position="224"/>
        <end position="244"/>
    </location>
</feature>
<feature type="transmembrane region" description="Helical" evidence="9">
    <location>
        <begin position="388"/>
        <end position="407"/>
    </location>
</feature>
<evidence type="ECO:0000313" key="12">
    <source>
        <dbReference type="Proteomes" id="UP000194127"/>
    </source>
</evidence>
<name>A0A1X6N910_9APHY</name>
<evidence type="ECO:0000256" key="1">
    <source>
        <dbReference type="ARBA" id="ARBA00004141"/>
    </source>
</evidence>
<evidence type="ECO:0000256" key="5">
    <source>
        <dbReference type="ARBA" id="ARBA00022989"/>
    </source>
</evidence>
<feature type="region of interest" description="Disordered" evidence="8">
    <location>
        <begin position="677"/>
        <end position="710"/>
    </location>
</feature>
<dbReference type="GO" id="GO:0016020">
    <property type="term" value="C:membrane"/>
    <property type="evidence" value="ECO:0007669"/>
    <property type="project" value="UniProtKB-SubCell"/>
</dbReference>
<evidence type="ECO:0000256" key="8">
    <source>
        <dbReference type="SAM" id="MobiDB-lite"/>
    </source>
</evidence>
<dbReference type="NCBIfam" id="TIGR00815">
    <property type="entry name" value="sulP"/>
    <property type="match status" value="1"/>
</dbReference>
<evidence type="ECO:0000259" key="10">
    <source>
        <dbReference type="PROSITE" id="PS50801"/>
    </source>
</evidence>
<keyword evidence="3" id="KW-0813">Transport</keyword>
<dbReference type="InterPro" id="IPR018045">
    <property type="entry name" value="S04_transporter_CS"/>
</dbReference>
<feature type="transmembrane region" description="Helical" evidence="9">
    <location>
        <begin position="116"/>
        <end position="134"/>
    </location>
</feature>
<feature type="transmembrane region" description="Helical" evidence="9">
    <location>
        <begin position="146"/>
        <end position="169"/>
    </location>
</feature>
<sequence length="758" mass="82955">MLSKIKSAAKRIVGAPEEPVPVVSVGHWVRNLSRDPKQDAIDYVTGIFPIFTWIHRYNFGWLYGDLVAGLTVGIVAVPQSMSYAQIATLPAEYGLYSTFVGTLVYSLFATSKDVNIGPVAVMSLTVSQIIAYINRTHPGEWDGPQIATTVAFICGFIVLGIGILRLGWIVEFIPAPAVSGYMTGSAISIVSGQVPGLMGMSGFDTRAATYKVIIETLKHLPNTKLDAAFGLTGLVSLYTIRWTADYFMRKYPRRQRIFFFISVFRNAFVIIILTLASFLFCRHRKSKSGKYPIKVLGNVPRGFQHLGPPHIDPELVTALASQLPVATIILVLEHIAISRSFGRVNNYKINPNQEFIAIGVTNTIGTLFGAYPATGSFSRSALSSKSGVRTPAAGIISSMICLVALYGLTPAFYYIPSAGLSAVIIHAVADLVASPRQVYSYWRVSPVEFVIWFAAVLVTVFSTIEDGIYTAIATSFALMLVRLARPRSYFLGKVKLRANAKSEAETRDVFVPLEPKASLMNHAVKVTPPAPGVIVYRFEESFIYPNSWLLNNVIVDYVKANTRRGRDMSTIKLSDRPWNDPGPRPGQDENAENLGKPMLHAIVFDFSAISQVDTTAIQALIDTRIEVERWTDRPVEFHFATILSPWVRRALVAGGFGTGAPASSVPTEIAAVVPYRDGQSSPVSVPASGDLESSLVSEEPRAGSEESAPIDLQDTPFFHFDLACAVRSAESGLERRTASSRSSLYKSEELRDDKAVME</sequence>
<dbReference type="FunFam" id="3.30.750.24:FF:000046">
    <property type="entry name" value="Solute carrier family 26 (Sodium-independent sulfate anion transporter), member 11"/>
    <property type="match status" value="1"/>
</dbReference>
<feature type="transmembrane region" description="Helical" evidence="9">
    <location>
        <begin position="181"/>
        <end position="203"/>
    </location>
</feature>
<dbReference type="InterPro" id="IPR002645">
    <property type="entry name" value="STAS_dom"/>
</dbReference>
<dbReference type="AlphaFoldDB" id="A0A1X6N910"/>
<dbReference type="Gene3D" id="3.30.750.24">
    <property type="entry name" value="STAS domain"/>
    <property type="match status" value="1"/>
</dbReference>
<feature type="region of interest" description="Disordered" evidence="8">
    <location>
        <begin position="730"/>
        <end position="758"/>
    </location>
</feature>
<dbReference type="PROSITE" id="PS50801">
    <property type="entry name" value="STAS"/>
    <property type="match status" value="1"/>
</dbReference>
<comment type="similarity">
    <text evidence="2">Belongs to the SLC26A/SulP transporter (TC 2.A.53) family.</text>
</comment>
<dbReference type="CDD" id="cd07042">
    <property type="entry name" value="STAS_SulP_like_sulfate_transporter"/>
    <property type="match status" value="1"/>
</dbReference>
<feature type="transmembrane region" description="Helical" evidence="9">
    <location>
        <begin position="256"/>
        <end position="281"/>
    </location>
</feature>
<feature type="domain" description="STAS" evidence="10">
    <location>
        <begin position="531"/>
        <end position="656"/>
    </location>
</feature>
<dbReference type="InterPro" id="IPR036513">
    <property type="entry name" value="STAS_dom_sf"/>
</dbReference>
<dbReference type="GeneID" id="36329505"/>
<accession>A0A1X6N910</accession>
<feature type="region of interest" description="Disordered" evidence="8">
    <location>
        <begin position="571"/>
        <end position="592"/>
    </location>
</feature>
<evidence type="ECO:0000256" key="3">
    <source>
        <dbReference type="ARBA" id="ARBA00022448"/>
    </source>
</evidence>
<evidence type="ECO:0000256" key="9">
    <source>
        <dbReference type="SAM" id="Phobius"/>
    </source>
</evidence>
<evidence type="ECO:0000256" key="7">
    <source>
        <dbReference type="ARBA" id="ARBA00054315"/>
    </source>
</evidence>
<comment type="function">
    <text evidence="7">High affinity uptake of sulfate into the cell.</text>
</comment>
<dbReference type="Proteomes" id="UP000194127">
    <property type="component" value="Unassembled WGS sequence"/>
</dbReference>
<reference evidence="11 12" key="1">
    <citation type="submission" date="2017-04" db="EMBL/GenBank/DDBJ databases">
        <title>Genome Sequence of the Model Brown-Rot Fungus Postia placenta SB12.</title>
        <authorList>
            <consortium name="DOE Joint Genome Institute"/>
            <person name="Gaskell J."/>
            <person name="Kersten P."/>
            <person name="Larrondo L.F."/>
            <person name="Canessa P."/>
            <person name="Martinez D."/>
            <person name="Hibbett D."/>
            <person name="Schmoll M."/>
            <person name="Kubicek C.P."/>
            <person name="Martinez A.T."/>
            <person name="Yadav J."/>
            <person name="Master E."/>
            <person name="Magnuson J.K."/>
            <person name="James T."/>
            <person name="Yaver D."/>
            <person name="Berka R."/>
            <person name="Labutti K."/>
            <person name="Lipzen A."/>
            <person name="Aerts A."/>
            <person name="Barry K."/>
            <person name="Henrissat B."/>
            <person name="Blanchette R."/>
            <person name="Grigoriev I."/>
            <person name="Cullen D."/>
        </authorList>
    </citation>
    <scope>NUCLEOTIDE SEQUENCE [LARGE SCALE GENOMIC DNA]</scope>
    <source>
        <strain evidence="11 12">MAD-698-R-SB12</strain>
    </source>
</reference>
<dbReference type="PROSITE" id="PS01130">
    <property type="entry name" value="SLC26A"/>
    <property type="match status" value="1"/>
</dbReference>
<evidence type="ECO:0000256" key="6">
    <source>
        <dbReference type="ARBA" id="ARBA00023136"/>
    </source>
</evidence>
<evidence type="ECO:0000256" key="2">
    <source>
        <dbReference type="ARBA" id="ARBA00008692"/>
    </source>
</evidence>
<dbReference type="InterPro" id="IPR001902">
    <property type="entry name" value="SLC26A/SulP_fam"/>
</dbReference>
<proteinExistence type="inferred from homology"/>
<keyword evidence="4 9" id="KW-0812">Transmembrane</keyword>
<keyword evidence="5 9" id="KW-1133">Transmembrane helix</keyword>
<dbReference type="GO" id="GO:0008271">
    <property type="term" value="F:secondary active sulfate transmembrane transporter activity"/>
    <property type="evidence" value="ECO:0007669"/>
    <property type="project" value="InterPro"/>
</dbReference>
<dbReference type="EMBL" id="KZ110593">
    <property type="protein sequence ID" value="OSX64946.1"/>
    <property type="molecule type" value="Genomic_DNA"/>
</dbReference>
<evidence type="ECO:0000313" key="11">
    <source>
        <dbReference type="EMBL" id="OSX64946.1"/>
    </source>
</evidence>
<dbReference type="RefSeq" id="XP_024341740.1">
    <property type="nucleotide sequence ID" value="XM_024484556.1"/>
</dbReference>
<comment type="subcellular location">
    <subcellularLocation>
        <location evidence="1">Membrane</location>
        <topology evidence="1">Multi-pass membrane protein</topology>
    </subcellularLocation>
</comment>
<dbReference type="STRING" id="670580.A0A1X6N910"/>
<feature type="transmembrane region" description="Helical" evidence="9">
    <location>
        <begin position="93"/>
        <end position="110"/>
    </location>
</feature>
<keyword evidence="12" id="KW-1185">Reference proteome</keyword>
<feature type="transmembrane region" description="Helical" evidence="9">
    <location>
        <begin position="61"/>
        <end position="81"/>
    </location>
</feature>
<feature type="transmembrane region" description="Helical" evidence="9">
    <location>
        <begin position="440"/>
        <end position="461"/>
    </location>
</feature>
<evidence type="ECO:0000256" key="4">
    <source>
        <dbReference type="ARBA" id="ARBA00022692"/>
    </source>
</evidence>
<dbReference type="GO" id="GO:1902434">
    <property type="term" value="P:sulfate import across plasma membrane"/>
    <property type="evidence" value="ECO:0007669"/>
    <property type="project" value="UniProtKB-ARBA"/>
</dbReference>
<feature type="compositionally biased region" description="Basic and acidic residues" evidence="8">
    <location>
        <begin position="746"/>
        <end position="758"/>
    </location>
</feature>
<organism evidence="11 12">
    <name type="scientific">Postia placenta MAD-698-R-SB12</name>
    <dbReference type="NCBI Taxonomy" id="670580"/>
    <lineage>
        <taxon>Eukaryota</taxon>
        <taxon>Fungi</taxon>
        <taxon>Dikarya</taxon>
        <taxon>Basidiomycota</taxon>
        <taxon>Agaricomycotina</taxon>
        <taxon>Agaricomycetes</taxon>
        <taxon>Polyporales</taxon>
        <taxon>Adustoporiaceae</taxon>
        <taxon>Rhodonia</taxon>
    </lineage>
</organism>
<dbReference type="Pfam" id="PF00916">
    <property type="entry name" value="Sulfate_transp"/>
    <property type="match status" value="1"/>
</dbReference>
<dbReference type="SUPFAM" id="SSF52091">
    <property type="entry name" value="SpoIIaa-like"/>
    <property type="match status" value="1"/>
</dbReference>
<dbReference type="OrthoDB" id="288203at2759"/>